<organism evidence="1 2">
    <name type="scientific">Lacticaseibacillus paracasei N1115</name>
    <dbReference type="NCBI Taxonomy" id="1446494"/>
    <lineage>
        <taxon>Bacteria</taxon>
        <taxon>Bacillati</taxon>
        <taxon>Bacillota</taxon>
        <taxon>Bacilli</taxon>
        <taxon>Lactobacillales</taxon>
        <taxon>Lactobacillaceae</taxon>
        <taxon>Lacticaseibacillus</taxon>
    </lineage>
</organism>
<reference evidence="1 2" key="1">
    <citation type="journal article" date="2014" name="Genome Announc.">
        <title>Whole Genome Sequence of the Probiotic Strain Lactobacillus paracasei N1115, Isolated from Traditional Chinese Fermented Milk.</title>
        <authorList>
            <person name="Wang S."/>
            <person name="Zhu H."/>
            <person name="He F."/>
            <person name="Luo Y."/>
            <person name="Kang Z."/>
            <person name="Lu C."/>
            <person name="Feng L."/>
            <person name="Lu X."/>
            <person name="Xue Y."/>
            <person name="Wang H."/>
        </authorList>
    </citation>
    <scope>NUCLEOTIDE SEQUENCE [LARGE SCALE GENOMIC DNA]</scope>
    <source>
        <strain evidence="1 2">N1115</strain>
    </source>
</reference>
<dbReference type="Proteomes" id="UP000019441">
    <property type="component" value="Chromosome"/>
</dbReference>
<gene>
    <name evidence="1" type="ORF">AF91_00210</name>
</gene>
<dbReference type="EMBL" id="CP007122">
    <property type="protein sequence ID" value="AHJ34389.1"/>
    <property type="molecule type" value="Genomic_DNA"/>
</dbReference>
<evidence type="ECO:0000313" key="1">
    <source>
        <dbReference type="EMBL" id="AHJ34389.1"/>
    </source>
</evidence>
<sequence length="41" mass="4663">MQKTKIISTTLTFYIIIMMVYRGDQAKGAKQDKDGSEPIKL</sequence>
<protein>
    <submittedName>
        <fullName evidence="1">Uncharacterized protein</fullName>
    </submittedName>
</protein>
<proteinExistence type="predicted"/>
<accession>A0A806LKP6</accession>
<evidence type="ECO:0000313" key="2">
    <source>
        <dbReference type="Proteomes" id="UP000019441"/>
    </source>
</evidence>
<dbReference type="AlphaFoldDB" id="A0A806LKP6"/>
<name>A0A806LKP6_LACPA</name>
<dbReference type="KEGG" id="lpq:AF91_00210"/>